<evidence type="ECO:0000313" key="1">
    <source>
        <dbReference type="EMBL" id="PJI26627.1"/>
    </source>
</evidence>
<reference evidence="1 2" key="1">
    <citation type="submission" date="2017-11" db="EMBL/GenBank/DDBJ databases">
        <title>Genome sequencing of Prevotella intermedia KCOM 2832.</title>
        <authorList>
            <person name="Kook J.-K."/>
            <person name="Park S.-N."/>
            <person name="Lim Y.K."/>
        </authorList>
    </citation>
    <scope>NUCLEOTIDE SEQUENCE [LARGE SCALE GENOMIC DNA]</scope>
    <source>
        <strain evidence="1 2">KCOM 2832</strain>
    </source>
</reference>
<proteinExistence type="predicted"/>
<dbReference type="Proteomes" id="UP000229884">
    <property type="component" value="Unassembled WGS sequence"/>
</dbReference>
<organism evidence="1 2">
    <name type="scientific">Prevotella intermedia</name>
    <dbReference type="NCBI Taxonomy" id="28131"/>
    <lineage>
        <taxon>Bacteria</taxon>
        <taxon>Pseudomonadati</taxon>
        <taxon>Bacteroidota</taxon>
        <taxon>Bacteroidia</taxon>
        <taxon>Bacteroidales</taxon>
        <taxon>Prevotellaceae</taxon>
        <taxon>Prevotella</taxon>
    </lineage>
</organism>
<dbReference type="EMBL" id="PENG01000001">
    <property type="protein sequence ID" value="PJI26627.1"/>
    <property type="molecule type" value="Genomic_DNA"/>
</dbReference>
<gene>
    <name evidence="1" type="ORF">CTM58_00025</name>
</gene>
<sequence>MHFIAFYGMARIDEKRQEFRYQIVTQQGKSKNGLRIEAKQLCHRLLFLIFHFSASLWST</sequence>
<evidence type="ECO:0000313" key="2">
    <source>
        <dbReference type="Proteomes" id="UP000229884"/>
    </source>
</evidence>
<dbReference type="AlphaFoldDB" id="A0A2M8TRR3"/>
<accession>A0A2M8TRR3</accession>
<name>A0A2M8TRR3_PREIN</name>
<protein>
    <submittedName>
        <fullName evidence="1">Uncharacterized protein</fullName>
    </submittedName>
</protein>
<comment type="caution">
    <text evidence="1">The sequence shown here is derived from an EMBL/GenBank/DDBJ whole genome shotgun (WGS) entry which is preliminary data.</text>
</comment>